<reference evidence="1" key="1">
    <citation type="journal article" date="2015" name="Nature">
        <title>Complex archaea that bridge the gap between prokaryotes and eukaryotes.</title>
        <authorList>
            <person name="Spang A."/>
            <person name="Saw J.H."/>
            <person name="Jorgensen S.L."/>
            <person name="Zaremba-Niedzwiedzka K."/>
            <person name="Martijn J."/>
            <person name="Lind A.E."/>
            <person name="van Eijk R."/>
            <person name="Schleper C."/>
            <person name="Guy L."/>
            <person name="Ettema T.J."/>
        </authorList>
    </citation>
    <scope>NUCLEOTIDE SEQUENCE</scope>
</reference>
<organism evidence="1">
    <name type="scientific">marine sediment metagenome</name>
    <dbReference type="NCBI Taxonomy" id="412755"/>
    <lineage>
        <taxon>unclassified sequences</taxon>
        <taxon>metagenomes</taxon>
        <taxon>ecological metagenomes</taxon>
    </lineage>
</organism>
<protein>
    <submittedName>
        <fullName evidence="1">Uncharacterized protein</fullName>
    </submittedName>
</protein>
<dbReference type="AlphaFoldDB" id="A0A0F9MSR2"/>
<gene>
    <name evidence="1" type="ORF">LCGC14_1053520</name>
</gene>
<comment type="caution">
    <text evidence="1">The sequence shown here is derived from an EMBL/GenBank/DDBJ whole genome shotgun (WGS) entry which is preliminary data.</text>
</comment>
<evidence type="ECO:0000313" key="1">
    <source>
        <dbReference type="EMBL" id="KKN08759.1"/>
    </source>
</evidence>
<sequence length="134" mass="14889">MDFSAHISTPKNTTAAEPKVTVIHLTKGRLTGGFLFFPPGPAGTLHIIARISNHQILPFTSGENYNLDDCVIPLSLGIDLLEPPFLIDLITWNDSNNHAHLLNICFFLRPSTKKRFLVDKVKNLFSATDGYQKS</sequence>
<dbReference type="EMBL" id="LAZR01004420">
    <property type="protein sequence ID" value="KKN08759.1"/>
    <property type="molecule type" value="Genomic_DNA"/>
</dbReference>
<name>A0A0F9MSR2_9ZZZZ</name>
<accession>A0A0F9MSR2</accession>
<proteinExistence type="predicted"/>